<evidence type="ECO:0000313" key="3">
    <source>
        <dbReference type="Proteomes" id="UP001183648"/>
    </source>
</evidence>
<name>A0ABU2BPR8_9ACTN</name>
<sequence>MRRKTLDALVASTGAVIAIVLLAAGGLLTWASSYIDTQVRDQLTMQDITMPAKDSLETASQHKALDQYAGQKMATGDQAQAFADHYILVHMNAASGNRTYEDVSGEFIAKSGADPKFAASPEGQQLGQLRQTLFMGNTLRGLLLNAYAFDTMGEIAGYAAYASFGGAAVLLLLVGAGAVHMRRTPADVEVGHRHDELVGA</sequence>
<keyword evidence="1" id="KW-1133">Transmembrane helix</keyword>
<reference evidence="2 3" key="1">
    <citation type="submission" date="2023-07" db="EMBL/GenBank/DDBJ databases">
        <title>Sequencing the genomes of 1000 actinobacteria strains.</title>
        <authorList>
            <person name="Klenk H.-P."/>
        </authorList>
    </citation>
    <scope>NUCLEOTIDE SEQUENCE [LARGE SCALE GENOMIC DNA]</scope>
    <source>
        <strain evidence="2 3">DSM 19426</strain>
    </source>
</reference>
<dbReference type="EMBL" id="JAVDYG010000001">
    <property type="protein sequence ID" value="MDR7360637.1"/>
    <property type="molecule type" value="Genomic_DNA"/>
</dbReference>
<proteinExistence type="predicted"/>
<dbReference type="Proteomes" id="UP001183648">
    <property type="component" value="Unassembled WGS sequence"/>
</dbReference>
<organism evidence="2 3">
    <name type="scientific">Nocardioides marmoribigeumensis</name>
    <dbReference type="NCBI Taxonomy" id="433649"/>
    <lineage>
        <taxon>Bacteria</taxon>
        <taxon>Bacillati</taxon>
        <taxon>Actinomycetota</taxon>
        <taxon>Actinomycetes</taxon>
        <taxon>Propionibacteriales</taxon>
        <taxon>Nocardioidaceae</taxon>
        <taxon>Nocardioides</taxon>
    </lineage>
</organism>
<keyword evidence="1" id="KW-0812">Transmembrane</keyword>
<accession>A0ABU2BPR8</accession>
<feature type="transmembrane region" description="Helical" evidence="1">
    <location>
        <begin position="158"/>
        <end position="179"/>
    </location>
</feature>
<evidence type="ECO:0000256" key="1">
    <source>
        <dbReference type="SAM" id="Phobius"/>
    </source>
</evidence>
<evidence type="ECO:0008006" key="4">
    <source>
        <dbReference type="Google" id="ProtNLM"/>
    </source>
</evidence>
<protein>
    <recommendedName>
        <fullName evidence="4">Aromatic ring-opening dioxygenase LigA</fullName>
    </recommendedName>
</protein>
<keyword evidence="1" id="KW-0472">Membrane</keyword>
<gene>
    <name evidence="2" type="ORF">J2S63_000190</name>
</gene>
<keyword evidence="3" id="KW-1185">Reference proteome</keyword>
<comment type="caution">
    <text evidence="2">The sequence shown here is derived from an EMBL/GenBank/DDBJ whole genome shotgun (WGS) entry which is preliminary data.</text>
</comment>
<evidence type="ECO:0000313" key="2">
    <source>
        <dbReference type="EMBL" id="MDR7360637.1"/>
    </source>
</evidence>
<dbReference type="RefSeq" id="WP_310297398.1">
    <property type="nucleotide sequence ID" value="NZ_BAAAPS010000011.1"/>
</dbReference>